<dbReference type="EMBL" id="BAAATE010000017">
    <property type="protein sequence ID" value="GAA2676361.1"/>
    <property type="molecule type" value="Genomic_DNA"/>
</dbReference>
<accession>A0ABN3SFZ6</accession>
<protein>
    <submittedName>
        <fullName evidence="2">DUF3710 domain-containing protein</fullName>
    </submittedName>
</protein>
<feature type="compositionally biased region" description="Basic and acidic residues" evidence="1">
    <location>
        <begin position="22"/>
        <end position="42"/>
    </location>
</feature>
<dbReference type="Pfam" id="PF12502">
    <property type="entry name" value="DUF3710"/>
    <property type="match status" value="1"/>
</dbReference>
<evidence type="ECO:0000313" key="3">
    <source>
        <dbReference type="Proteomes" id="UP001501666"/>
    </source>
</evidence>
<gene>
    <name evidence="2" type="ORF">GCM10010412_058500</name>
</gene>
<evidence type="ECO:0000313" key="2">
    <source>
        <dbReference type="EMBL" id="GAA2676361.1"/>
    </source>
</evidence>
<sequence length="217" mass="23558">MFRRRKREQPEQAVAEAAPLQEARESGPWDADEPHPDRDRVDLGGMRISVSPDYDVQVAVAGDQPIGVVVIHHDSALQLHAFAAPKRGGLWDEVRTKLAASVKEAGGTVERKDGPFGPELAGQIPGEGGTQPVRYLGVDGPRWFLRAVISGKAALDADVAQPLEDVIRDVVVVRGDDPMAPEEPILLRIPGERPAATAEQNVPLNPFRRGPEISELR</sequence>
<feature type="region of interest" description="Disordered" evidence="1">
    <location>
        <begin position="190"/>
        <end position="217"/>
    </location>
</feature>
<name>A0ABN3SFZ6_9ACTN</name>
<dbReference type="InterPro" id="IPR022183">
    <property type="entry name" value="DUF3710"/>
</dbReference>
<dbReference type="Proteomes" id="UP001501666">
    <property type="component" value="Unassembled WGS sequence"/>
</dbReference>
<feature type="region of interest" description="Disordered" evidence="1">
    <location>
        <begin position="1"/>
        <end position="44"/>
    </location>
</feature>
<dbReference type="RefSeq" id="WP_346150678.1">
    <property type="nucleotide sequence ID" value="NZ_BAAATE010000017.1"/>
</dbReference>
<comment type="caution">
    <text evidence="2">The sequence shown here is derived from an EMBL/GenBank/DDBJ whole genome shotgun (WGS) entry which is preliminary data.</text>
</comment>
<reference evidence="2 3" key="1">
    <citation type="journal article" date="2019" name="Int. J. Syst. Evol. Microbiol.">
        <title>The Global Catalogue of Microorganisms (GCM) 10K type strain sequencing project: providing services to taxonomists for standard genome sequencing and annotation.</title>
        <authorList>
            <consortium name="The Broad Institute Genomics Platform"/>
            <consortium name="The Broad Institute Genome Sequencing Center for Infectious Disease"/>
            <person name="Wu L."/>
            <person name="Ma J."/>
        </authorList>
    </citation>
    <scope>NUCLEOTIDE SEQUENCE [LARGE SCALE GENOMIC DNA]</scope>
    <source>
        <strain evidence="2 3">JCM 6835</strain>
    </source>
</reference>
<keyword evidence="3" id="KW-1185">Reference proteome</keyword>
<proteinExistence type="predicted"/>
<organism evidence="2 3">
    <name type="scientific">Nonomuraea recticatena</name>
    <dbReference type="NCBI Taxonomy" id="46178"/>
    <lineage>
        <taxon>Bacteria</taxon>
        <taxon>Bacillati</taxon>
        <taxon>Actinomycetota</taxon>
        <taxon>Actinomycetes</taxon>
        <taxon>Streptosporangiales</taxon>
        <taxon>Streptosporangiaceae</taxon>
        <taxon>Nonomuraea</taxon>
    </lineage>
</organism>
<evidence type="ECO:0000256" key="1">
    <source>
        <dbReference type="SAM" id="MobiDB-lite"/>
    </source>
</evidence>
<feature type="compositionally biased region" description="Low complexity" evidence="1">
    <location>
        <begin position="11"/>
        <end position="21"/>
    </location>
</feature>